<dbReference type="InterPro" id="IPR010998">
    <property type="entry name" value="Integrase_recombinase_N"/>
</dbReference>
<evidence type="ECO:0000256" key="1">
    <source>
        <dbReference type="ARBA" id="ARBA00008857"/>
    </source>
</evidence>
<dbReference type="AlphaFoldDB" id="A0A5D0R293"/>
<dbReference type="CDD" id="cd00397">
    <property type="entry name" value="DNA_BRE_C"/>
    <property type="match status" value="1"/>
</dbReference>
<comment type="similarity">
    <text evidence="1">Belongs to the 'phage' integrase family.</text>
</comment>
<dbReference type="RefSeq" id="WP_066256259.1">
    <property type="nucleotide sequence ID" value="NZ_VSKL01000001.1"/>
</dbReference>
<dbReference type="GO" id="GO:0006310">
    <property type="term" value="P:DNA recombination"/>
    <property type="evidence" value="ECO:0007669"/>
    <property type="project" value="UniProtKB-KW"/>
</dbReference>
<evidence type="ECO:0000313" key="6">
    <source>
        <dbReference type="Proteomes" id="UP000324358"/>
    </source>
</evidence>
<dbReference type="Proteomes" id="UP000324358">
    <property type="component" value="Unassembled WGS sequence"/>
</dbReference>
<dbReference type="GO" id="GO:0003677">
    <property type="term" value="F:DNA binding"/>
    <property type="evidence" value="ECO:0007669"/>
    <property type="project" value="UniProtKB-KW"/>
</dbReference>
<dbReference type="InterPro" id="IPR002104">
    <property type="entry name" value="Integrase_catalytic"/>
</dbReference>
<dbReference type="SUPFAM" id="SSF56349">
    <property type="entry name" value="DNA breaking-rejoining enzymes"/>
    <property type="match status" value="1"/>
</dbReference>
<dbReference type="EMBL" id="VSKL01000001">
    <property type="protein sequence ID" value="TYB75652.1"/>
    <property type="molecule type" value="Genomic_DNA"/>
</dbReference>
<dbReference type="PANTHER" id="PTHR30349">
    <property type="entry name" value="PHAGE INTEGRASE-RELATED"/>
    <property type="match status" value="1"/>
</dbReference>
<dbReference type="PROSITE" id="PS51898">
    <property type="entry name" value="TYR_RECOMBINASE"/>
    <property type="match status" value="1"/>
</dbReference>
<organism evidence="5 6">
    <name type="scientific">Bizionia algoritergicola</name>
    <dbReference type="NCBI Taxonomy" id="291187"/>
    <lineage>
        <taxon>Bacteria</taxon>
        <taxon>Pseudomonadati</taxon>
        <taxon>Bacteroidota</taxon>
        <taxon>Flavobacteriia</taxon>
        <taxon>Flavobacteriales</taxon>
        <taxon>Flavobacteriaceae</taxon>
        <taxon>Bizionia</taxon>
    </lineage>
</organism>
<dbReference type="InterPro" id="IPR050090">
    <property type="entry name" value="Tyrosine_recombinase_XerCD"/>
</dbReference>
<protein>
    <submittedName>
        <fullName evidence="5">Site-specific integrase</fullName>
    </submittedName>
</protein>
<comment type="caution">
    <text evidence="5">The sequence shown here is derived from an EMBL/GenBank/DDBJ whole genome shotgun (WGS) entry which is preliminary data.</text>
</comment>
<dbReference type="Gene3D" id="1.10.150.130">
    <property type="match status" value="1"/>
</dbReference>
<evidence type="ECO:0000259" key="4">
    <source>
        <dbReference type="PROSITE" id="PS51898"/>
    </source>
</evidence>
<dbReference type="InterPro" id="IPR011010">
    <property type="entry name" value="DNA_brk_join_enz"/>
</dbReference>
<keyword evidence="6" id="KW-1185">Reference proteome</keyword>
<dbReference type="OrthoDB" id="9806835at2"/>
<evidence type="ECO:0000313" key="5">
    <source>
        <dbReference type="EMBL" id="TYB75652.1"/>
    </source>
</evidence>
<sequence>MHTIFDYLAGELQNEYESEYDLHLKKNFSAPKIYSANGDLTKRWYIYFSYRDPNSGKLKRQTPVYANANKYKTKEDRLSVLVTYRKALIKLLKKGFSPYSDNKAVYSSLNENIKTASSKAKQEPTTLKIKEVEGENTAPVEVSSMPYQEVFAFGLKQKEKLINDTTRRSFENRLKNFIKWVEETHPKIEGIHEIDKKIVSGFLSDTLERTSPRNRNNFRTDLGSIMQVLFDNDIIKINIIKQIPVLKAIPKRNKTYTQDKQEAIFEYLEKEDTNLLLFIKFISYNFLRPIEVCRLKVGDIDLKNKTIKFQAKNSPMKTKIIPDLLIKELPDLTKLKKKDSLFTPDAIGAEWDTDLENKRNYYSKRFKRVVKDHFGLDKDYGLYSFRHTYITKLYRHLAKESSPFEAKSKLMLITGHTSMSALEKYLRDIDAELPEDYSHML</sequence>
<evidence type="ECO:0000256" key="2">
    <source>
        <dbReference type="ARBA" id="ARBA00023125"/>
    </source>
</evidence>
<name>A0A5D0R293_9FLAO</name>
<reference evidence="5 6" key="1">
    <citation type="submission" date="2019-08" db="EMBL/GenBank/DDBJ databases">
        <title>Genomes of Antarctic Bizionia species.</title>
        <authorList>
            <person name="Bowman J.P."/>
        </authorList>
    </citation>
    <scope>NUCLEOTIDE SEQUENCE [LARGE SCALE GENOMIC DNA]</scope>
    <source>
        <strain evidence="5 6">APA-1</strain>
    </source>
</reference>
<dbReference type="GO" id="GO:0015074">
    <property type="term" value="P:DNA integration"/>
    <property type="evidence" value="ECO:0007669"/>
    <property type="project" value="InterPro"/>
</dbReference>
<dbReference type="PANTHER" id="PTHR30349:SF41">
    <property type="entry name" value="INTEGRASE_RECOMBINASE PROTEIN MJ0367-RELATED"/>
    <property type="match status" value="1"/>
</dbReference>
<keyword evidence="3" id="KW-0233">DNA recombination</keyword>
<evidence type="ECO:0000256" key="3">
    <source>
        <dbReference type="ARBA" id="ARBA00023172"/>
    </source>
</evidence>
<gene>
    <name evidence="5" type="ORF">ES675_05905</name>
</gene>
<proteinExistence type="inferred from homology"/>
<keyword evidence="2" id="KW-0238">DNA-binding</keyword>
<accession>A0A5D0R293</accession>
<feature type="domain" description="Tyr recombinase" evidence="4">
    <location>
        <begin position="251"/>
        <end position="438"/>
    </location>
</feature>
<dbReference type="Gene3D" id="1.10.443.10">
    <property type="entry name" value="Intergrase catalytic core"/>
    <property type="match status" value="1"/>
</dbReference>
<dbReference type="Pfam" id="PF00589">
    <property type="entry name" value="Phage_integrase"/>
    <property type="match status" value="1"/>
</dbReference>
<dbReference type="InterPro" id="IPR013762">
    <property type="entry name" value="Integrase-like_cat_sf"/>
</dbReference>